<reference evidence="3" key="3">
    <citation type="submission" date="2025-09" db="UniProtKB">
        <authorList>
            <consortium name="Ensembl"/>
        </authorList>
    </citation>
    <scope>IDENTIFICATION</scope>
</reference>
<feature type="compositionally biased region" description="Polar residues" evidence="2">
    <location>
        <begin position="58"/>
        <end position="67"/>
    </location>
</feature>
<sequence>MESEESSAQRPVTLDISVENVTQEDAESPEPTATQTLSTDVVLQEESVSVGGEFATPQEDSSATPSESLIDKLHDHMMESVIISDSPNNSEEDDVAPIDNFFDAGEEGKSTDPAGEEEKQFVLQNAIDFKISAEESEEKVEEDAPRPAEVPVADPASPDAERPTSSDVRSAPQAKNTSPKGEPVPVCTIFSQGAQPRSLMPDGFQPTLIKSPSLSMGSGGGSMEAATSGKTTTPLVCQPSPSLSKFFTDNGQANPGSDFFDSFTAPSSFISVSNPNAELPPGPGATPGVFATEHQLSSTPSSVRPPEGSICGPPPDPSTTAPQPQPFNHLQAVFLASDDPFAKALNLSEVDRRHDAWLPSEETKKVLIEVATQRCNPALVDTSMLTMPGLKFDNLQGDAVKDLMLRFLGEQTAMKRQVLTANAVEQSFTGLKQLISSKNWRAAVDLTGRLLTVHGQGYGKAGQPTSHTTESLQVCVISIVLLCCLLFCFCKFQGPSWNSLATPALNYYHYYYHVHSHLHRYGRHYQRKSTHSRIQIIQGDNSKNESMLEVASPLLICSPVKSTLVALPSASPLSAHTDSRQSTSLKLWRSRLSRVMYSMANCLLLMKDYVLAVETYHSIIQYEPQQKVQLLSGIGRIFLQIGDIKTAERYFLDVEEACQNKGSEPSDNTCVLMNRAFVYLCQNNYVEAHASFIEVLKIDPKNPVANNNAAVCLLYLGRLKESLGQLEGLVQQDPSLYLHESVLFNLTTMYELESSRSTQKKQALLEAVACREGDSFNTQCLKLV</sequence>
<keyword evidence="4" id="KW-1185">Reference proteome</keyword>
<dbReference type="GO" id="GO:0030008">
    <property type="term" value="C:TRAPP complex"/>
    <property type="evidence" value="ECO:0007669"/>
    <property type="project" value="TreeGrafter"/>
</dbReference>
<keyword evidence="1" id="KW-0802">TPR repeat</keyword>
<evidence type="ECO:0000313" key="3">
    <source>
        <dbReference type="Ensembl" id="ENSTNIP00000021949.1"/>
    </source>
</evidence>
<feature type="repeat" description="TPR" evidence="1">
    <location>
        <begin position="593"/>
        <end position="626"/>
    </location>
</feature>
<dbReference type="Gene3D" id="1.25.40.10">
    <property type="entry name" value="Tetratricopeptide repeat domain"/>
    <property type="match status" value="1"/>
</dbReference>
<dbReference type="GO" id="GO:0005794">
    <property type="term" value="C:Golgi apparatus"/>
    <property type="evidence" value="ECO:0007669"/>
    <property type="project" value="TreeGrafter"/>
</dbReference>
<evidence type="ECO:0000313" key="4">
    <source>
        <dbReference type="Proteomes" id="UP000007303"/>
    </source>
</evidence>
<feature type="region of interest" description="Disordered" evidence="2">
    <location>
        <begin position="294"/>
        <end position="325"/>
    </location>
</feature>
<dbReference type="InterPro" id="IPR019734">
    <property type="entry name" value="TPR_rpt"/>
</dbReference>
<dbReference type="SMART" id="SM00028">
    <property type="entry name" value="TPR"/>
    <property type="match status" value="4"/>
</dbReference>
<dbReference type="InterPro" id="IPR011990">
    <property type="entry name" value="TPR-like_helical_dom_sf"/>
</dbReference>
<evidence type="ECO:0000256" key="2">
    <source>
        <dbReference type="SAM" id="MobiDB-lite"/>
    </source>
</evidence>
<feature type="compositionally biased region" description="Basic and acidic residues" evidence="2">
    <location>
        <begin position="106"/>
        <end position="120"/>
    </location>
</feature>
<evidence type="ECO:0000256" key="1">
    <source>
        <dbReference type="PROSITE-ProRule" id="PRU00339"/>
    </source>
</evidence>
<dbReference type="STRING" id="99883.ENSTNIP00000021949"/>
<dbReference type="PANTHER" id="PTHR21581">
    <property type="entry name" value="D-ALANYL-D-ALANINE CARBOXYPEPTIDASE"/>
    <property type="match status" value="1"/>
</dbReference>
<feature type="compositionally biased region" description="Polar residues" evidence="2">
    <location>
        <begin position="165"/>
        <end position="179"/>
    </location>
</feature>
<proteinExistence type="predicted"/>
<protein>
    <submittedName>
        <fullName evidence="3">Trafficking protein particle complex subunit 12</fullName>
    </submittedName>
</protein>
<dbReference type="InParanoid" id="H3DN51"/>
<dbReference type="SUPFAM" id="SSF48452">
    <property type="entry name" value="TPR-like"/>
    <property type="match status" value="1"/>
</dbReference>
<dbReference type="OMA" id="MSNITQE"/>
<reference evidence="3" key="2">
    <citation type="submission" date="2025-08" db="UniProtKB">
        <authorList>
            <consortium name="Ensembl"/>
        </authorList>
    </citation>
    <scope>IDENTIFICATION</scope>
</reference>
<dbReference type="FunFam" id="1.25.40.10:FF:001621">
    <property type="entry name" value="Trafficking protein particle complex 12"/>
    <property type="match status" value="1"/>
</dbReference>
<dbReference type="HOGENOM" id="CLU_014917_0_0_1"/>
<feature type="repeat" description="TPR" evidence="1">
    <location>
        <begin position="669"/>
        <end position="702"/>
    </location>
</feature>
<feature type="compositionally biased region" description="Polar residues" evidence="2">
    <location>
        <begin position="31"/>
        <end position="41"/>
    </location>
</feature>
<dbReference type="Pfam" id="PF14559">
    <property type="entry name" value="TPR_19"/>
    <property type="match status" value="1"/>
</dbReference>
<feature type="region of interest" description="Disordered" evidence="2">
    <location>
        <begin position="84"/>
        <end position="187"/>
    </location>
</feature>
<reference evidence="4" key="1">
    <citation type="journal article" date="2004" name="Nature">
        <title>Genome duplication in the teleost fish Tetraodon nigroviridis reveals the early vertebrate proto-karyotype.</title>
        <authorList>
            <person name="Jaillon O."/>
            <person name="Aury J.-M."/>
            <person name="Brunet F."/>
            <person name="Petit J.-L."/>
            <person name="Stange-Thomann N."/>
            <person name="Mauceli E."/>
            <person name="Bouneau L."/>
            <person name="Fischer C."/>
            <person name="Ozouf-Costaz C."/>
            <person name="Bernot A."/>
            <person name="Nicaud S."/>
            <person name="Jaffe D."/>
            <person name="Fisher S."/>
            <person name="Lutfalla G."/>
            <person name="Dossat C."/>
            <person name="Segurens B."/>
            <person name="Dasilva C."/>
            <person name="Salanoubat M."/>
            <person name="Levy M."/>
            <person name="Boudet N."/>
            <person name="Castellano S."/>
            <person name="Anthouard V."/>
            <person name="Jubin C."/>
            <person name="Castelli V."/>
            <person name="Katinka M."/>
            <person name="Vacherie B."/>
            <person name="Biemont C."/>
            <person name="Skalli Z."/>
            <person name="Cattolico L."/>
            <person name="Poulain J."/>
            <person name="De Berardinis V."/>
            <person name="Cruaud C."/>
            <person name="Duprat S."/>
            <person name="Brottier P."/>
            <person name="Coutanceau J.-P."/>
            <person name="Gouzy J."/>
            <person name="Parra G."/>
            <person name="Lardier G."/>
            <person name="Chapple C."/>
            <person name="McKernan K.J."/>
            <person name="McEwan P."/>
            <person name="Bosak S."/>
            <person name="Kellis M."/>
            <person name="Volff J.-N."/>
            <person name="Guigo R."/>
            <person name="Zody M.C."/>
            <person name="Mesirov J."/>
            <person name="Lindblad-Toh K."/>
            <person name="Birren B."/>
            <person name="Nusbaum C."/>
            <person name="Kahn D."/>
            <person name="Robinson-Rechavi M."/>
            <person name="Laudet V."/>
            <person name="Schachter V."/>
            <person name="Quetier F."/>
            <person name="Saurin W."/>
            <person name="Scarpelli C."/>
            <person name="Wincker P."/>
            <person name="Lander E.S."/>
            <person name="Weissenbach J."/>
            <person name="Roest Crollius H."/>
        </authorList>
    </citation>
    <scope>NUCLEOTIDE SEQUENCE [LARGE SCALE GENOMIC DNA]</scope>
</reference>
<dbReference type="AlphaFoldDB" id="H3DN51"/>
<feature type="region of interest" description="Disordered" evidence="2">
    <location>
        <begin position="1"/>
        <end position="69"/>
    </location>
</feature>
<dbReference type="PANTHER" id="PTHR21581:SF6">
    <property type="entry name" value="TRAFFICKING PROTEIN PARTICLE COMPLEX SUBUNIT 12"/>
    <property type="match status" value="1"/>
</dbReference>
<feature type="region of interest" description="Disordered" evidence="2">
    <location>
        <begin position="215"/>
        <end position="234"/>
    </location>
</feature>
<feature type="compositionally biased region" description="Polar residues" evidence="2">
    <location>
        <begin position="1"/>
        <end position="10"/>
    </location>
</feature>
<name>H3DN51_TETNG</name>
<accession>H3DN51</accession>
<organism evidence="3 4">
    <name type="scientific">Tetraodon nigroviridis</name>
    <name type="common">Spotted green pufferfish</name>
    <name type="synonym">Chelonodon nigroviridis</name>
    <dbReference type="NCBI Taxonomy" id="99883"/>
    <lineage>
        <taxon>Eukaryota</taxon>
        <taxon>Metazoa</taxon>
        <taxon>Chordata</taxon>
        <taxon>Craniata</taxon>
        <taxon>Vertebrata</taxon>
        <taxon>Euteleostomi</taxon>
        <taxon>Actinopterygii</taxon>
        <taxon>Neopterygii</taxon>
        <taxon>Teleostei</taxon>
        <taxon>Neoteleostei</taxon>
        <taxon>Acanthomorphata</taxon>
        <taxon>Eupercaria</taxon>
        <taxon>Tetraodontiformes</taxon>
        <taxon>Tetradontoidea</taxon>
        <taxon>Tetraodontidae</taxon>
        <taxon>Tetraodon</taxon>
    </lineage>
</organism>
<dbReference type="Proteomes" id="UP000007303">
    <property type="component" value="Unassembled WGS sequence"/>
</dbReference>
<dbReference type="Ensembl" id="ENSTNIT00000022185.1">
    <property type="protein sequence ID" value="ENSTNIP00000021949.1"/>
    <property type="gene ID" value="ENSTNIG00000018768.1"/>
</dbReference>
<dbReference type="FunCoup" id="H3DN51">
    <property type="interactions" value="761"/>
</dbReference>
<dbReference type="PROSITE" id="PS50005">
    <property type="entry name" value="TPR"/>
    <property type="match status" value="2"/>
</dbReference>
<dbReference type="GeneTree" id="ENSGT00390000002448"/>